<dbReference type="Gene3D" id="3.20.20.370">
    <property type="entry name" value="Glycoside hydrolase/deacetylase"/>
    <property type="match status" value="1"/>
</dbReference>
<dbReference type="InterPro" id="IPR002509">
    <property type="entry name" value="NODB_dom"/>
</dbReference>
<accession>A0A382PWQ8</accession>
<dbReference type="AlphaFoldDB" id="A0A382PWQ8"/>
<reference evidence="2" key="1">
    <citation type="submission" date="2018-05" db="EMBL/GenBank/DDBJ databases">
        <authorList>
            <person name="Lanie J.A."/>
            <person name="Ng W.-L."/>
            <person name="Kazmierczak K.M."/>
            <person name="Andrzejewski T.M."/>
            <person name="Davidsen T.M."/>
            <person name="Wayne K.J."/>
            <person name="Tettelin H."/>
            <person name="Glass J.I."/>
            <person name="Rusch D."/>
            <person name="Podicherti R."/>
            <person name="Tsui H.-C.T."/>
            <person name="Winkler M.E."/>
        </authorList>
    </citation>
    <scope>NUCLEOTIDE SEQUENCE</scope>
</reference>
<name>A0A382PWQ8_9ZZZZ</name>
<dbReference type="EMBL" id="UINC01110043">
    <property type="protein sequence ID" value="SVC77287.1"/>
    <property type="molecule type" value="Genomic_DNA"/>
</dbReference>
<dbReference type="GO" id="GO:0005975">
    <property type="term" value="P:carbohydrate metabolic process"/>
    <property type="evidence" value="ECO:0007669"/>
    <property type="project" value="InterPro"/>
</dbReference>
<organism evidence="2">
    <name type="scientific">marine metagenome</name>
    <dbReference type="NCBI Taxonomy" id="408172"/>
    <lineage>
        <taxon>unclassified sequences</taxon>
        <taxon>metagenomes</taxon>
        <taxon>ecological metagenomes</taxon>
    </lineage>
</organism>
<dbReference type="Pfam" id="PF01522">
    <property type="entry name" value="Polysacc_deac_1"/>
    <property type="match status" value="1"/>
</dbReference>
<dbReference type="SUPFAM" id="SSF88713">
    <property type="entry name" value="Glycoside hydrolase/deacetylase"/>
    <property type="match status" value="1"/>
</dbReference>
<evidence type="ECO:0000259" key="1">
    <source>
        <dbReference type="Pfam" id="PF01522"/>
    </source>
</evidence>
<dbReference type="GO" id="GO:0016810">
    <property type="term" value="F:hydrolase activity, acting on carbon-nitrogen (but not peptide) bonds"/>
    <property type="evidence" value="ECO:0007669"/>
    <property type="project" value="InterPro"/>
</dbReference>
<dbReference type="CDD" id="cd10918">
    <property type="entry name" value="CE4_NodB_like_5s_6s"/>
    <property type="match status" value="1"/>
</dbReference>
<proteinExistence type="predicted"/>
<dbReference type="InterPro" id="IPR011330">
    <property type="entry name" value="Glyco_hydro/deAcase_b/a-brl"/>
</dbReference>
<feature type="domain" description="NodB homology" evidence="1">
    <location>
        <begin position="56"/>
        <end position="155"/>
    </location>
</feature>
<sequence>MSFYIAAYDTEAVFEWWEPTRSDAAGYDAYVSYEGEPRETFLAGARAVAEAHLATETPATFFIVAKLLDHCGSELRAILDHPSFDLQCHSYTHPDLIRISADEKTLRYELIDSKKRIEDTFGRPIIGLTAPGGYTRGFSGQTFMLDLMAEAGYRYMRTIGAGPNETVPAPLHQPFWYAEDGHPELLEIPSHAWHDNILTGQPGLVHWPPVLPWAYPTEMPTDAEGVYAAYAPGIEHAAAEDLLTYIPIFHPWSIHRIDEQAKQISLLLEHAQRQQQIASCTKVYEYLCAHRAQASDHPPL</sequence>
<protein>
    <recommendedName>
        <fullName evidence="1">NodB homology domain-containing protein</fullName>
    </recommendedName>
</protein>
<gene>
    <name evidence="2" type="ORF">METZ01_LOCUS330141</name>
</gene>
<evidence type="ECO:0000313" key="2">
    <source>
        <dbReference type="EMBL" id="SVC77287.1"/>
    </source>
</evidence>